<proteinExistence type="predicted"/>
<dbReference type="EMBL" id="JBHTGP010000038">
    <property type="protein sequence ID" value="MFD0692272.1"/>
    <property type="molecule type" value="Genomic_DNA"/>
</dbReference>
<name>A0ABW2Y4I6_9ACTN</name>
<evidence type="ECO:0000259" key="2">
    <source>
        <dbReference type="Pfam" id="PF00440"/>
    </source>
</evidence>
<evidence type="ECO:0000313" key="3">
    <source>
        <dbReference type="EMBL" id="MFD0692272.1"/>
    </source>
</evidence>
<feature type="domain" description="HTH tetR-type" evidence="2">
    <location>
        <begin position="17"/>
        <end position="44"/>
    </location>
</feature>
<dbReference type="InterPro" id="IPR009057">
    <property type="entry name" value="Homeodomain-like_sf"/>
</dbReference>
<dbReference type="Proteomes" id="UP001597063">
    <property type="component" value="Unassembled WGS sequence"/>
</dbReference>
<accession>A0ABW2Y4I6</accession>
<protein>
    <submittedName>
        <fullName evidence="3">Helix-turn-helix domain-containing protein</fullName>
    </submittedName>
</protein>
<dbReference type="Gene3D" id="1.10.357.10">
    <property type="entry name" value="Tetracycline Repressor, domain 2"/>
    <property type="match status" value="1"/>
</dbReference>
<gene>
    <name evidence="3" type="ORF">ACFQZM_47835</name>
</gene>
<dbReference type="InterPro" id="IPR001647">
    <property type="entry name" value="HTH_TetR"/>
</dbReference>
<evidence type="ECO:0000313" key="4">
    <source>
        <dbReference type="Proteomes" id="UP001597063"/>
    </source>
</evidence>
<dbReference type="SUPFAM" id="SSF46689">
    <property type="entry name" value="Homeodomain-like"/>
    <property type="match status" value="1"/>
</dbReference>
<dbReference type="RefSeq" id="WP_370784473.1">
    <property type="nucleotide sequence ID" value="NZ_CAACUY010000010.1"/>
</dbReference>
<evidence type="ECO:0000256" key="1">
    <source>
        <dbReference type="ARBA" id="ARBA00023125"/>
    </source>
</evidence>
<organism evidence="3 4">
    <name type="scientific">Actinomadura fibrosa</name>
    <dbReference type="NCBI Taxonomy" id="111802"/>
    <lineage>
        <taxon>Bacteria</taxon>
        <taxon>Bacillati</taxon>
        <taxon>Actinomycetota</taxon>
        <taxon>Actinomycetes</taxon>
        <taxon>Streptosporangiales</taxon>
        <taxon>Thermomonosporaceae</taxon>
        <taxon>Actinomadura</taxon>
    </lineage>
</organism>
<sequence>MRTPTRVSGTWRCRVRRQGVAVTSIRDVAAAAGLSPGLVQHHFGPRPGCARRSRPT</sequence>
<reference evidence="4" key="1">
    <citation type="journal article" date="2019" name="Int. J. Syst. Evol. Microbiol.">
        <title>The Global Catalogue of Microorganisms (GCM) 10K type strain sequencing project: providing services to taxonomists for standard genome sequencing and annotation.</title>
        <authorList>
            <consortium name="The Broad Institute Genomics Platform"/>
            <consortium name="The Broad Institute Genome Sequencing Center for Infectious Disease"/>
            <person name="Wu L."/>
            <person name="Ma J."/>
        </authorList>
    </citation>
    <scope>NUCLEOTIDE SEQUENCE [LARGE SCALE GENOMIC DNA]</scope>
    <source>
        <strain evidence="4">JCM 9371</strain>
    </source>
</reference>
<keyword evidence="4" id="KW-1185">Reference proteome</keyword>
<comment type="caution">
    <text evidence="3">The sequence shown here is derived from an EMBL/GenBank/DDBJ whole genome shotgun (WGS) entry which is preliminary data.</text>
</comment>
<dbReference type="Pfam" id="PF00440">
    <property type="entry name" value="TetR_N"/>
    <property type="match status" value="1"/>
</dbReference>
<keyword evidence="1" id="KW-0238">DNA-binding</keyword>